<keyword evidence="11" id="KW-1185">Reference proteome</keyword>
<reference evidence="10" key="1">
    <citation type="submission" date="2020-05" db="EMBL/GenBank/DDBJ databases">
        <title>WGS assembly of Panicum virgatum.</title>
        <authorList>
            <person name="Lovell J.T."/>
            <person name="Jenkins J."/>
            <person name="Shu S."/>
            <person name="Juenger T.E."/>
            <person name="Schmutz J."/>
        </authorList>
    </citation>
    <scope>NUCLEOTIDE SEQUENCE</scope>
    <source>
        <strain evidence="10">AP13</strain>
    </source>
</reference>
<evidence type="ECO:0000256" key="4">
    <source>
        <dbReference type="ARBA" id="ARBA00022692"/>
    </source>
</evidence>
<protein>
    <submittedName>
        <fullName evidence="10">Uncharacterized protein</fullName>
    </submittedName>
</protein>
<keyword evidence="6 9" id="KW-1133">Transmembrane helix</keyword>
<dbReference type="PANTHER" id="PTHR37247">
    <property type="entry name" value="TRANSMEMBRANE PROTEIN"/>
    <property type="match status" value="1"/>
</dbReference>
<keyword evidence="5" id="KW-0653">Protein transport</keyword>
<name>A0A8T0VS98_PANVG</name>
<sequence>MAHLILISYRTGAPQTPTLSAGPKHPRLHRSVPSPRLGIRVPGRMAAPAAGALAPLAGSLAPLYCRRSPPLLKVAKRQSGGNRFAPASFQKCAAVSDHGRQRATGTEYQIDDDEPLWLAVFRDLAVGLKGLVAFLAEQPRQLKHLEWPGLQNTLKTATLTLVLVALFIVALSTIDAALCYVLALLLRKSS</sequence>
<dbReference type="GO" id="GO:0006886">
    <property type="term" value="P:intracellular protein transport"/>
    <property type="evidence" value="ECO:0007669"/>
    <property type="project" value="InterPro"/>
</dbReference>
<comment type="caution">
    <text evidence="10">The sequence shown here is derived from an EMBL/GenBank/DDBJ whole genome shotgun (WGS) entry which is preliminary data.</text>
</comment>
<evidence type="ECO:0000256" key="9">
    <source>
        <dbReference type="SAM" id="Phobius"/>
    </source>
</evidence>
<keyword evidence="3" id="KW-0813">Transport</keyword>
<dbReference type="GO" id="GO:0016020">
    <property type="term" value="C:membrane"/>
    <property type="evidence" value="ECO:0007669"/>
    <property type="project" value="UniProtKB-SubCell"/>
</dbReference>
<feature type="transmembrane region" description="Helical" evidence="9">
    <location>
        <begin position="161"/>
        <end position="186"/>
    </location>
</feature>
<accession>A0A8T0VS98</accession>
<evidence type="ECO:0000256" key="2">
    <source>
        <dbReference type="ARBA" id="ARBA00008274"/>
    </source>
</evidence>
<keyword evidence="8 9" id="KW-0472">Membrane</keyword>
<keyword evidence="7" id="KW-0811">Translocation</keyword>
<evidence type="ECO:0000256" key="6">
    <source>
        <dbReference type="ARBA" id="ARBA00022989"/>
    </source>
</evidence>
<evidence type="ECO:0000313" key="10">
    <source>
        <dbReference type="EMBL" id="KAG2635353.1"/>
    </source>
</evidence>
<keyword evidence="4 9" id="KW-0812">Transmembrane</keyword>
<dbReference type="OrthoDB" id="1913236at2759"/>
<comment type="subcellular location">
    <subcellularLocation>
        <location evidence="1">Membrane</location>
    </subcellularLocation>
</comment>
<evidence type="ECO:0000256" key="7">
    <source>
        <dbReference type="ARBA" id="ARBA00023010"/>
    </source>
</evidence>
<dbReference type="EMBL" id="CM029040">
    <property type="protein sequence ID" value="KAG2635353.1"/>
    <property type="molecule type" value="Genomic_DNA"/>
</dbReference>
<comment type="similarity">
    <text evidence="2">Belongs to the SecE/SEC61-gamma family.</text>
</comment>
<dbReference type="PANTHER" id="PTHR37247:SF1">
    <property type="entry name" value="TRANSMEMBRANE PROTEIN"/>
    <property type="match status" value="1"/>
</dbReference>
<dbReference type="InterPro" id="IPR001901">
    <property type="entry name" value="Translocase_SecE/Sec61-g"/>
</dbReference>
<proteinExistence type="inferred from homology"/>
<dbReference type="Proteomes" id="UP000823388">
    <property type="component" value="Chromosome 2N"/>
</dbReference>
<evidence type="ECO:0000256" key="5">
    <source>
        <dbReference type="ARBA" id="ARBA00022927"/>
    </source>
</evidence>
<organism evidence="10 11">
    <name type="scientific">Panicum virgatum</name>
    <name type="common">Blackwell switchgrass</name>
    <dbReference type="NCBI Taxonomy" id="38727"/>
    <lineage>
        <taxon>Eukaryota</taxon>
        <taxon>Viridiplantae</taxon>
        <taxon>Streptophyta</taxon>
        <taxon>Embryophyta</taxon>
        <taxon>Tracheophyta</taxon>
        <taxon>Spermatophyta</taxon>
        <taxon>Magnoliopsida</taxon>
        <taxon>Liliopsida</taxon>
        <taxon>Poales</taxon>
        <taxon>Poaceae</taxon>
        <taxon>PACMAD clade</taxon>
        <taxon>Panicoideae</taxon>
        <taxon>Panicodae</taxon>
        <taxon>Paniceae</taxon>
        <taxon>Panicinae</taxon>
        <taxon>Panicum</taxon>
        <taxon>Panicum sect. Hiantes</taxon>
    </lineage>
</organism>
<evidence type="ECO:0000313" key="11">
    <source>
        <dbReference type="Proteomes" id="UP000823388"/>
    </source>
</evidence>
<evidence type="ECO:0000256" key="3">
    <source>
        <dbReference type="ARBA" id="ARBA00022448"/>
    </source>
</evidence>
<evidence type="ECO:0000256" key="1">
    <source>
        <dbReference type="ARBA" id="ARBA00004370"/>
    </source>
</evidence>
<dbReference type="GO" id="GO:0006605">
    <property type="term" value="P:protein targeting"/>
    <property type="evidence" value="ECO:0007669"/>
    <property type="project" value="InterPro"/>
</dbReference>
<dbReference type="HAMAP" id="MF_00422">
    <property type="entry name" value="SecE"/>
    <property type="match status" value="1"/>
</dbReference>
<dbReference type="EMBL" id="CM029040">
    <property type="protein sequence ID" value="KAG2635352.1"/>
    <property type="molecule type" value="Genomic_DNA"/>
</dbReference>
<gene>
    <name evidence="10" type="ORF">PVAP13_2NG347200</name>
</gene>
<evidence type="ECO:0000256" key="8">
    <source>
        <dbReference type="ARBA" id="ARBA00023136"/>
    </source>
</evidence>
<dbReference type="Pfam" id="PF00584">
    <property type="entry name" value="SecE"/>
    <property type="match status" value="1"/>
</dbReference>
<dbReference type="AlphaFoldDB" id="A0A8T0VS98"/>